<dbReference type="AlphaFoldDB" id="A0A0A9B150"/>
<organism evidence="1">
    <name type="scientific">Arundo donax</name>
    <name type="common">Giant reed</name>
    <name type="synonym">Donax arundinaceus</name>
    <dbReference type="NCBI Taxonomy" id="35708"/>
    <lineage>
        <taxon>Eukaryota</taxon>
        <taxon>Viridiplantae</taxon>
        <taxon>Streptophyta</taxon>
        <taxon>Embryophyta</taxon>
        <taxon>Tracheophyta</taxon>
        <taxon>Spermatophyta</taxon>
        <taxon>Magnoliopsida</taxon>
        <taxon>Liliopsida</taxon>
        <taxon>Poales</taxon>
        <taxon>Poaceae</taxon>
        <taxon>PACMAD clade</taxon>
        <taxon>Arundinoideae</taxon>
        <taxon>Arundineae</taxon>
        <taxon>Arundo</taxon>
    </lineage>
</organism>
<evidence type="ECO:0000313" key="1">
    <source>
        <dbReference type="EMBL" id="JAD57699.1"/>
    </source>
</evidence>
<reference evidence="1" key="1">
    <citation type="submission" date="2014-09" db="EMBL/GenBank/DDBJ databases">
        <authorList>
            <person name="Magalhaes I.L.F."/>
            <person name="Oliveira U."/>
            <person name="Santos F.R."/>
            <person name="Vidigal T.H.D.A."/>
            <person name="Brescovit A.D."/>
            <person name="Santos A.J."/>
        </authorList>
    </citation>
    <scope>NUCLEOTIDE SEQUENCE</scope>
    <source>
        <tissue evidence="1">Shoot tissue taken approximately 20 cm above the soil surface</tissue>
    </source>
</reference>
<name>A0A0A9B150_ARUDO</name>
<reference evidence="1" key="2">
    <citation type="journal article" date="2015" name="Data Brief">
        <title>Shoot transcriptome of the giant reed, Arundo donax.</title>
        <authorList>
            <person name="Barrero R.A."/>
            <person name="Guerrero F.D."/>
            <person name="Moolhuijzen P."/>
            <person name="Goolsby J.A."/>
            <person name="Tidwell J."/>
            <person name="Bellgard S.E."/>
            <person name="Bellgard M.I."/>
        </authorList>
    </citation>
    <scope>NUCLEOTIDE SEQUENCE</scope>
    <source>
        <tissue evidence="1">Shoot tissue taken approximately 20 cm above the soil surface</tissue>
    </source>
</reference>
<proteinExistence type="predicted"/>
<accession>A0A0A9B150</accession>
<sequence length="65" mass="7648">MKRKIALLMTTMPIKSPNGQDLQVEMTRYSNTIHLIHNNRSKQESRPILPVFKQPTTLSLYRYMS</sequence>
<protein>
    <submittedName>
        <fullName evidence="1">Uncharacterized protein</fullName>
    </submittedName>
</protein>
<dbReference type="EMBL" id="GBRH01240196">
    <property type="protein sequence ID" value="JAD57699.1"/>
    <property type="molecule type" value="Transcribed_RNA"/>
</dbReference>